<reference evidence="3 4" key="1">
    <citation type="submission" date="2020-05" db="EMBL/GenBank/DDBJ databases">
        <authorList>
            <person name="Khan S.A."/>
            <person name="Jeon C.O."/>
            <person name="Chun B.H."/>
        </authorList>
    </citation>
    <scope>NUCLEOTIDE SEQUENCE [LARGE SCALE GENOMIC DNA]</scope>
    <source>
        <strain evidence="3 4">B156</strain>
    </source>
</reference>
<dbReference type="EMBL" id="JABFCS010000002">
    <property type="protein sequence ID" value="NNU45510.1"/>
    <property type="molecule type" value="Genomic_DNA"/>
</dbReference>
<dbReference type="InterPro" id="IPR011006">
    <property type="entry name" value="CheY-like_superfamily"/>
</dbReference>
<dbReference type="InterPro" id="IPR001789">
    <property type="entry name" value="Sig_transdc_resp-reg_receiver"/>
</dbReference>
<evidence type="ECO:0000256" key="1">
    <source>
        <dbReference type="PROSITE-ProRule" id="PRU00169"/>
    </source>
</evidence>
<feature type="modified residue" description="4-aspartylphosphate" evidence="1">
    <location>
        <position position="57"/>
    </location>
</feature>
<organism evidence="3 4">
    <name type="scientific">Ramlibacter montanisoli</name>
    <dbReference type="NCBI Taxonomy" id="2732512"/>
    <lineage>
        <taxon>Bacteria</taxon>
        <taxon>Pseudomonadati</taxon>
        <taxon>Pseudomonadota</taxon>
        <taxon>Betaproteobacteria</taxon>
        <taxon>Burkholderiales</taxon>
        <taxon>Comamonadaceae</taxon>
        <taxon>Ramlibacter</taxon>
    </lineage>
</organism>
<dbReference type="SUPFAM" id="SSF52172">
    <property type="entry name" value="CheY-like"/>
    <property type="match status" value="1"/>
</dbReference>
<keyword evidence="1" id="KW-0597">Phosphoprotein</keyword>
<keyword evidence="4" id="KW-1185">Reference proteome</keyword>
<dbReference type="Proteomes" id="UP000552954">
    <property type="component" value="Unassembled WGS sequence"/>
</dbReference>
<protein>
    <recommendedName>
        <fullName evidence="2">Response regulatory domain-containing protein</fullName>
    </recommendedName>
</protein>
<accession>A0A849KDV1</accession>
<name>A0A849KDV1_9BURK</name>
<dbReference type="PROSITE" id="PS50110">
    <property type="entry name" value="RESPONSE_REGULATORY"/>
    <property type="match status" value="1"/>
</dbReference>
<dbReference type="Gene3D" id="3.40.50.2300">
    <property type="match status" value="1"/>
</dbReference>
<gene>
    <name evidence="3" type="ORF">HK415_23615</name>
</gene>
<comment type="caution">
    <text evidence="3">The sequence shown here is derived from an EMBL/GenBank/DDBJ whole genome shotgun (WGS) entry which is preliminary data.</text>
</comment>
<dbReference type="AlphaFoldDB" id="A0A849KDV1"/>
<evidence type="ECO:0000313" key="4">
    <source>
        <dbReference type="Proteomes" id="UP000552954"/>
    </source>
</evidence>
<dbReference type="RefSeq" id="WP_171563808.1">
    <property type="nucleotide sequence ID" value="NZ_JABFCS010000002.1"/>
</dbReference>
<proteinExistence type="predicted"/>
<feature type="domain" description="Response regulatory" evidence="2">
    <location>
        <begin position="4"/>
        <end position="83"/>
    </location>
</feature>
<evidence type="ECO:0000259" key="2">
    <source>
        <dbReference type="PROSITE" id="PS50110"/>
    </source>
</evidence>
<evidence type="ECO:0000313" key="3">
    <source>
        <dbReference type="EMBL" id="NNU45510.1"/>
    </source>
</evidence>
<sequence length="83" mass="9071">MTIRVFLVEDLPAMRELLVDLFTSIGNYQVVGTSSTEAEANLWIDEFPRKWDLLIVDLILAEGSGLGVVRARACGARTGLSSC</sequence>
<dbReference type="GO" id="GO:0000160">
    <property type="term" value="P:phosphorelay signal transduction system"/>
    <property type="evidence" value="ECO:0007669"/>
    <property type="project" value="InterPro"/>
</dbReference>
<reference evidence="3 4" key="2">
    <citation type="submission" date="2020-06" db="EMBL/GenBank/DDBJ databases">
        <title>Ramlibacter rhizophilus sp. nov., isolated from rhizosphere soil of national flower Mugunghwa from South Korea.</title>
        <authorList>
            <person name="Zheng-Fei Y."/>
            <person name="Huan T."/>
        </authorList>
    </citation>
    <scope>NUCLEOTIDE SEQUENCE [LARGE SCALE GENOMIC DNA]</scope>
    <source>
        <strain evidence="3 4">B156</strain>
    </source>
</reference>